<feature type="coiled-coil region" evidence="1">
    <location>
        <begin position="14"/>
        <end position="41"/>
    </location>
</feature>
<evidence type="ECO:0000313" key="3">
    <source>
        <dbReference type="EMBL" id="SUQ65031.1"/>
    </source>
</evidence>
<gene>
    <name evidence="3" type="ORF">CCOS864_04501</name>
</gene>
<proteinExistence type="predicted"/>
<evidence type="ECO:0000313" key="4">
    <source>
        <dbReference type="Proteomes" id="UP000255177"/>
    </source>
</evidence>
<name>A0A380T689_9PSED</name>
<evidence type="ECO:0000256" key="1">
    <source>
        <dbReference type="SAM" id="Coils"/>
    </source>
</evidence>
<keyword evidence="1" id="KW-0175">Coiled coil</keyword>
<accession>A0A380T689</accession>
<evidence type="ECO:0008006" key="5">
    <source>
        <dbReference type="Google" id="ProtNLM"/>
    </source>
</evidence>
<feature type="coiled-coil region" evidence="1">
    <location>
        <begin position="325"/>
        <end position="352"/>
    </location>
</feature>
<keyword evidence="4" id="KW-1185">Reference proteome</keyword>
<dbReference type="Proteomes" id="UP000255177">
    <property type="component" value="Unassembled WGS sequence"/>
</dbReference>
<dbReference type="EMBL" id="UIDD01000011">
    <property type="protein sequence ID" value="SUQ65031.1"/>
    <property type="molecule type" value="Genomic_DNA"/>
</dbReference>
<feature type="compositionally biased region" description="Low complexity" evidence="2">
    <location>
        <begin position="405"/>
        <end position="450"/>
    </location>
</feature>
<protein>
    <recommendedName>
        <fullName evidence="5">Chromosome partition protein Smc</fullName>
    </recommendedName>
</protein>
<reference evidence="4" key="1">
    <citation type="submission" date="2018-07" db="EMBL/GenBank/DDBJ databases">
        <authorList>
            <person name="Blom J."/>
        </authorList>
    </citation>
    <scope>NUCLEOTIDE SEQUENCE [LARGE SCALE GENOMIC DNA]</scope>
    <source>
        <strain evidence="4">CCOS 864</strain>
    </source>
</reference>
<dbReference type="RefSeq" id="WP_115088535.1">
    <property type="nucleotide sequence ID" value="NZ_CBCSFG010000033.1"/>
</dbReference>
<evidence type="ECO:0000256" key="2">
    <source>
        <dbReference type="SAM" id="MobiDB-lite"/>
    </source>
</evidence>
<feature type="region of interest" description="Disordered" evidence="2">
    <location>
        <begin position="399"/>
        <end position="450"/>
    </location>
</feature>
<dbReference type="AlphaFoldDB" id="A0A380T689"/>
<sequence length="450" mass="51000">MTPSTLTGTVAQNARSSEALLRSAEQLLSALSDQEARLEQDILTRLSNIATLKLEHRPALDQDTLLQLQARQDAEAQLRAELARVETDIAVSLADQHAVRSRIESIDRQVKDQLVLEPDWCELGEQLRAAQEANGEALTGYQEIRQECVDKLPSYSANPIYYHLLKRDYGTDQYRYNFLHRWLDNKLAKRVNFVGNRNNELMLRAMQTRNEELQGERLSLIAGLQDAIDQRLAQARTAAGMDPLTREDVTLNKHIVAAKARANEQHQQLANFAGKQDPHYLRIRQNITERLQAQTIEQLLVEVQKTPDNNDDKIAAQLKELYPRLRDVQDRLPELRDQHDRALRDYERAKELERALRTDYYRDSDYNYYTTLSIERLLADYMTRDLSLHALETVLQSGRRLVPRSSSSSSSSSFSWSSSGSSSSSSSSSSSDFSTSSSSGGGSFSTSDSF</sequence>
<organism evidence="3 4">
    <name type="scientific">Pseudomonas wadenswilerensis</name>
    <dbReference type="NCBI Taxonomy" id="1785161"/>
    <lineage>
        <taxon>Bacteria</taxon>
        <taxon>Pseudomonadati</taxon>
        <taxon>Pseudomonadota</taxon>
        <taxon>Gammaproteobacteria</taxon>
        <taxon>Pseudomonadales</taxon>
        <taxon>Pseudomonadaceae</taxon>
        <taxon>Pseudomonas</taxon>
    </lineage>
</organism>